<reference evidence="2 3" key="1">
    <citation type="submission" date="2015-12" db="EMBL/GenBank/DDBJ databases">
        <title>Draft genome sequence of Moniliophthora roreri, the causal agent of frosty pod rot of cacao.</title>
        <authorList>
            <person name="Aime M.C."/>
            <person name="Diaz-Valderrama J.R."/>
            <person name="Kijpornyongpan T."/>
            <person name="Phillips-Mora W."/>
        </authorList>
    </citation>
    <scope>NUCLEOTIDE SEQUENCE [LARGE SCALE GENOMIC DNA]</scope>
    <source>
        <strain evidence="2 3">MCA 2952</strain>
    </source>
</reference>
<evidence type="ECO:0000256" key="1">
    <source>
        <dbReference type="SAM" id="MobiDB-lite"/>
    </source>
</evidence>
<evidence type="ECO:0000313" key="3">
    <source>
        <dbReference type="Proteomes" id="UP000054988"/>
    </source>
</evidence>
<comment type="caution">
    <text evidence="2">The sequence shown here is derived from an EMBL/GenBank/DDBJ whole genome shotgun (WGS) entry which is preliminary data.</text>
</comment>
<sequence>MHGTSQNGATFSFSLEGTKDSRKTMRQNATTLNDNLTQLPGWACQVDSTSLYGFTTGSLTRRQASSAIYQIDGSRETIFGIPGSKPSPTNSSVYTAYYDAFIFTTPDLDPGTHEITITFTGVQSGSDPLQWLIITVDVTASDSSPGLDSGSGALRHQDQARL</sequence>
<feature type="compositionally biased region" description="Low complexity" evidence="1">
    <location>
        <begin position="143"/>
        <end position="154"/>
    </location>
</feature>
<proteinExistence type="predicted"/>
<dbReference type="Proteomes" id="UP000054988">
    <property type="component" value="Unassembled WGS sequence"/>
</dbReference>
<dbReference type="EMBL" id="LATX01002242">
    <property type="protein sequence ID" value="KTB32259.1"/>
    <property type="molecule type" value="Genomic_DNA"/>
</dbReference>
<protein>
    <submittedName>
        <fullName evidence="2">Uncharacterized protein</fullName>
    </submittedName>
</protein>
<feature type="region of interest" description="Disordered" evidence="1">
    <location>
        <begin position="1"/>
        <end position="24"/>
    </location>
</feature>
<accession>A0A0W0F7D2</accession>
<feature type="compositionally biased region" description="Polar residues" evidence="1">
    <location>
        <begin position="1"/>
        <end position="15"/>
    </location>
</feature>
<dbReference type="AlphaFoldDB" id="A0A0W0F7D2"/>
<evidence type="ECO:0000313" key="2">
    <source>
        <dbReference type="EMBL" id="KTB32259.1"/>
    </source>
</evidence>
<organism evidence="2 3">
    <name type="scientific">Moniliophthora roreri</name>
    <name type="common">Frosty pod rot fungus</name>
    <name type="synonym">Monilia roreri</name>
    <dbReference type="NCBI Taxonomy" id="221103"/>
    <lineage>
        <taxon>Eukaryota</taxon>
        <taxon>Fungi</taxon>
        <taxon>Dikarya</taxon>
        <taxon>Basidiomycota</taxon>
        <taxon>Agaricomycotina</taxon>
        <taxon>Agaricomycetes</taxon>
        <taxon>Agaricomycetidae</taxon>
        <taxon>Agaricales</taxon>
        <taxon>Marasmiineae</taxon>
        <taxon>Marasmiaceae</taxon>
        <taxon>Moniliophthora</taxon>
    </lineage>
</organism>
<name>A0A0W0F7D2_MONRR</name>
<gene>
    <name evidence="2" type="ORF">WG66_15109</name>
</gene>
<feature type="region of interest" description="Disordered" evidence="1">
    <location>
        <begin position="143"/>
        <end position="162"/>
    </location>
</feature>